<dbReference type="EnsemblPlants" id="OB10G10190.1">
    <property type="protein sequence ID" value="OB10G10190.1"/>
    <property type="gene ID" value="OB10G10190"/>
</dbReference>
<proteinExistence type="predicted"/>
<dbReference type="HOGENOM" id="CLU_1273955_0_0_1"/>
<evidence type="ECO:0000313" key="2">
    <source>
        <dbReference type="EnsemblPlants" id="OB10G10190.1"/>
    </source>
</evidence>
<reference evidence="2" key="1">
    <citation type="journal article" date="2013" name="Nat. Commun.">
        <title>Whole-genome sequencing of Oryza brachyantha reveals mechanisms underlying Oryza genome evolution.</title>
        <authorList>
            <person name="Chen J."/>
            <person name="Huang Q."/>
            <person name="Gao D."/>
            <person name="Wang J."/>
            <person name="Lang Y."/>
            <person name="Liu T."/>
            <person name="Li B."/>
            <person name="Bai Z."/>
            <person name="Luis Goicoechea J."/>
            <person name="Liang C."/>
            <person name="Chen C."/>
            <person name="Zhang W."/>
            <person name="Sun S."/>
            <person name="Liao Y."/>
            <person name="Zhang X."/>
            <person name="Yang L."/>
            <person name="Song C."/>
            <person name="Wang M."/>
            <person name="Shi J."/>
            <person name="Liu G."/>
            <person name="Liu J."/>
            <person name="Zhou H."/>
            <person name="Zhou W."/>
            <person name="Yu Q."/>
            <person name="An N."/>
            <person name="Chen Y."/>
            <person name="Cai Q."/>
            <person name="Wang B."/>
            <person name="Liu B."/>
            <person name="Min J."/>
            <person name="Huang Y."/>
            <person name="Wu H."/>
            <person name="Li Z."/>
            <person name="Zhang Y."/>
            <person name="Yin Y."/>
            <person name="Song W."/>
            <person name="Jiang J."/>
            <person name="Jackson S.A."/>
            <person name="Wing R.A."/>
            <person name="Wang J."/>
            <person name="Chen M."/>
        </authorList>
    </citation>
    <scope>NUCLEOTIDE SEQUENCE [LARGE SCALE GENOMIC DNA]</scope>
    <source>
        <strain evidence="2">cv. IRGC 101232</strain>
    </source>
</reference>
<protein>
    <submittedName>
        <fullName evidence="2">Uncharacterized protein</fullName>
    </submittedName>
</protein>
<feature type="compositionally biased region" description="Low complexity" evidence="1">
    <location>
        <begin position="44"/>
        <end position="55"/>
    </location>
</feature>
<feature type="compositionally biased region" description="Basic and acidic residues" evidence="1">
    <location>
        <begin position="22"/>
        <end position="35"/>
    </location>
</feature>
<dbReference type="Gramene" id="OB10G10190.1">
    <property type="protein sequence ID" value="OB10G10190.1"/>
    <property type="gene ID" value="OB10G10190"/>
</dbReference>
<reference evidence="2" key="2">
    <citation type="submission" date="2013-04" db="UniProtKB">
        <authorList>
            <consortium name="EnsemblPlants"/>
        </authorList>
    </citation>
    <scope>IDENTIFICATION</scope>
</reference>
<evidence type="ECO:0000256" key="1">
    <source>
        <dbReference type="SAM" id="MobiDB-lite"/>
    </source>
</evidence>
<accession>J3N0H1</accession>
<dbReference type="Proteomes" id="UP000006038">
    <property type="component" value="Chromosome 10"/>
</dbReference>
<organism evidence="2">
    <name type="scientific">Oryza brachyantha</name>
    <name type="common">malo sina</name>
    <dbReference type="NCBI Taxonomy" id="4533"/>
    <lineage>
        <taxon>Eukaryota</taxon>
        <taxon>Viridiplantae</taxon>
        <taxon>Streptophyta</taxon>
        <taxon>Embryophyta</taxon>
        <taxon>Tracheophyta</taxon>
        <taxon>Spermatophyta</taxon>
        <taxon>Magnoliopsida</taxon>
        <taxon>Liliopsida</taxon>
        <taxon>Poales</taxon>
        <taxon>Poaceae</taxon>
        <taxon>BOP clade</taxon>
        <taxon>Oryzoideae</taxon>
        <taxon>Oryzeae</taxon>
        <taxon>Oryzinae</taxon>
        <taxon>Oryza</taxon>
    </lineage>
</organism>
<sequence>MPTPGAFSFPCPAPLLLRPARRRAEPPPDLEKLDRNTQNGTPNSAAAAVSSSDTAGANPNPVVAKIVLSLAPGKPFPLPTLPPTERPASSCSATIACCKVLTSTAISVQSLLGFVNFHLHYSIKAQVPCISKTNMESRSGGNLQPHGLAEGKEDKQTVFKFRVAQLGHQNPATKPTVQVPVRLLNFTIKSFGGTVEVGGHLHLMKMKTSLIRLLTGK</sequence>
<name>J3N0H1_ORYBR</name>
<dbReference type="AlphaFoldDB" id="J3N0H1"/>
<feature type="region of interest" description="Disordered" evidence="1">
    <location>
        <begin position="1"/>
        <end position="55"/>
    </location>
</feature>
<keyword evidence="3" id="KW-1185">Reference proteome</keyword>
<evidence type="ECO:0000313" key="3">
    <source>
        <dbReference type="Proteomes" id="UP000006038"/>
    </source>
</evidence>